<sequence>MSRCAPHAVYGQSVRESSAIIVVLHKRFFHDVLRANSCITWRALLIVLNFTGLLLNAHPIVSDLAATPYTDVLARWRIRRSATGAAARLPPEIQLQVFHLLRTRARFGAMERLPRGQRYFRPWRAMIPFAATRDLASAARVCRAWHGAETEALYTDVSLRHEGEVISLARTLAARPELALVVRRIRLPDDAPTAPRAILLALLPHLPRLESLALNVQLIVFDGPILPAPALSALRDAHTLRLGECTMGMISLVRLLRALPHLRVADLRRIVFAPADPHTAVSVLFKAQLRTLTELTLRITPISNQHRHARILCSDLGGFAAVRVLRVDARMLRALRVAAEPCASRRLDDAVLRARLRKGSIRRAVWQVMRLKLFQATDVPIRVNRPSSSNVLQNQISSLAIVWDYGH</sequence>
<dbReference type="InParanoid" id="J0WQ85"/>
<reference evidence="2" key="1">
    <citation type="journal article" date="2012" name="Science">
        <title>The Paleozoic origin of enzymatic lignin decomposition reconstructed from 31 fungal genomes.</title>
        <authorList>
            <person name="Floudas D."/>
            <person name="Binder M."/>
            <person name="Riley R."/>
            <person name="Barry K."/>
            <person name="Blanchette R.A."/>
            <person name="Henrissat B."/>
            <person name="Martinez A.T."/>
            <person name="Otillar R."/>
            <person name="Spatafora J.W."/>
            <person name="Yadav J.S."/>
            <person name="Aerts A."/>
            <person name="Benoit I."/>
            <person name="Boyd A."/>
            <person name="Carlson A."/>
            <person name="Copeland A."/>
            <person name="Coutinho P.M."/>
            <person name="de Vries R.P."/>
            <person name="Ferreira P."/>
            <person name="Findley K."/>
            <person name="Foster B."/>
            <person name="Gaskell J."/>
            <person name="Glotzer D."/>
            <person name="Gorecki P."/>
            <person name="Heitman J."/>
            <person name="Hesse C."/>
            <person name="Hori C."/>
            <person name="Igarashi K."/>
            <person name="Jurgens J.A."/>
            <person name="Kallen N."/>
            <person name="Kersten P."/>
            <person name="Kohler A."/>
            <person name="Kuees U."/>
            <person name="Kumar T.K.A."/>
            <person name="Kuo A."/>
            <person name="LaButti K."/>
            <person name="Larrondo L.F."/>
            <person name="Lindquist E."/>
            <person name="Ling A."/>
            <person name="Lombard V."/>
            <person name="Lucas S."/>
            <person name="Lundell T."/>
            <person name="Martin R."/>
            <person name="McLaughlin D.J."/>
            <person name="Morgenstern I."/>
            <person name="Morin E."/>
            <person name="Murat C."/>
            <person name="Nagy L.G."/>
            <person name="Nolan M."/>
            <person name="Ohm R.A."/>
            <person name="Patyshakuliyeva A."/>
            <person name="Rokas A."/>
            <person name="Ruiz-Duenas F.J."/>
            <person name="Sabat G."/>
            <person name="Salamov A."/>
            <person name="Samejima M."/>
            <person name="Schmutz J."/>
            <person name="Slot J.C."/>
            <person name="St John F."/>
            <person name="Stenlid J."/>
            <person name="Sun H."/>
            <person name="Sun S."/>
            <person name="Syed K."/>
            <person name="Tsang A."/>
            <person name="Wiebenga A."/>
            <person name="Young D."/>
            <person name="Pisabarro A."/>
            <person name="Eastwood D.C."/>
            <person name="Martin F."/>
            <person name="Cullen D."/>
            <person name="Grigoriev I.V."/>
            <person name="Hibbett D.S."/>
        </authorList>
    </citation>
    <scope>NUCLEOTIDE SEQUENCE [LARGE SCALE GENOMIC DNA]</scope>
    <source>
        <strain evidence="2">TFB10046</strain>
    </source>
</reference>
<dbReference type="EMBL" id="JH687929">
    <property type="protein sequence ID" value="EJD34662.1"/>
    <property type="molecule type" value="Genomic_DNA"/>
</dbReference>
<dbReference type="OrthoDB" id="3270927at2759"/>
<dbReference type="Gene3D" id="3.80.10.10">
    <property type="entry name" value="Ribonuclease Inhibitor"/>
    <property type="match status" value="1"/>
</dbReference>
<protein>
    <submittedName>
        <fullName evidence="1">Uncharacterized protein</fullName>
    </submittedName>
</protein>
<proteinExistence type="predicted"/>
<organism evidence="1 2">
    <name type="scientific">Auricularia subglabra (strain TFB-10046 / SS5)</name>
    <name type="common">White-rot fungus</name>
    <name type="synonym">Auricularia delicata (strain TFB10046)</name>
    <dbReference type="NCBI Taxonomy" id="717982"/>
    <lineage>
        <taxon>Eukaryota</taxon>
        <taxon>Fungi</taxon>
        <taxon>Dikarya</taxon>
        <taxon>Basidiomycota</taxon>
        <taxon>Agaricomycotina</taxon>
        <taxon>Agaricomycetes</taxon>
        <taxon>Auriculariales</taxon>
        <taxon>Auriculariaceae</taxon>
        <taxon>Auricularia</taxon>
    </lineage>
</organism>
<evidence type="ECO:0000313" key="1">
    <source>
        <dbReference type="EMBL" id="EJD34662.1"/>
    </source>
</evidence>
<dbReference type="SUPFAM" id="SSF52047">
    <property type="entry name" value="RNI-like"/>
    <property type="match status" value="1"/>
</dbReference>
<name>J0WQ85_AURST</name>
<dbReference type="Gene3D" id="1.20.1280.50">
    <property type="match status" value="1"/>
</dbReference>
<accession>J0WQ85</accession>
<dbReference type="InterPro" id="IPR032675">
    <property type="entry name" value="LRR_dom_sf"/>
</dbReference>
<dbReference type="Proteomes" id="UP000006514">
    <property type="component" value="Unassembled WGS sequence"/>
</dbReference>
<dbReference type="eggNOG" id="ENOG502R0SF">
    <property type="taxonomic scope" value="Eukaryota"/>
</dbReference>
<keyword evidence="2" id="KW-1185">Reference proteome</keyword>
<dbReference type="AlphaFoldDB" id="J0WQ85"/>
<dbReference type="KEGG" id="adl:AURDEDRAFT_176297"/>
<evidence type="ECO:0000313" key="2">
    <source>
        <dbReference type="Proteomes" id="UP000006514"/>
    </source>
</evidence>
<gene>
    <name evidence="1" type="ORF">AURDEDRAFT_176297</name>
</gene>